<dbReference type="Proteomes" id="UP000061587">
    <property type="component" value="Chromosome"/>
</dbReference>
<gene>
    <name evidence="1" type="ORF">BvMPK_1219</name>
</gene>
<dbReference type="Gene3D" id="3.40.1010.10">
    <property type="entry name" value="Cobalt-precorrin-4 Transmethylase, Domain 1"/>
    <property type="match status" value="1"/>
</dbReference>
<dbReference type="PANTHER" id="PTHR46111:SF2">
    <property type="entry name" value="SAM-DEPENDENT METHYLTRANSFERASE"/>
    <property type="match status" value="1"/>
</dbReference>
<keyword evidence="1" id="KW-0808">Transferase</keyword>
<name>A0A0P0LHJ6_PHOVU</name>
<proteinExistence type="predicted"/>
<dbReference type="PATRIC" id="fig|821.40.peg.1448"/>
<dbReference type="InterPro" id="IPR008189">
    <property type="entry name" value="rRNA_ssu_MeTfrase_I"/>
</dbReference>
<evidence type="ECO:0000313" key="2">
    <source>
        <dbReference type="Proteomes" id="UP000061587"/>
    </source>
</evidence>
<sequence length="239" mass="26571">MISSMMEVALYLLPVTLGETPVENVLPVYNKEVILGIKHFIVEDVRSARRFLKKVDRGIDIDALTFYPLNKHTSPEDISGYLKPLLAGQSMGVISEAGCPAVADPGADVVAIAQRKNLKVVPLVGPSSIIMSVMGSGFNGQSFAFHGYLPIEPGERAKRIKVLEQRVYAEDQTQLFIETPYRNNKMAEDILKNCRPQTKLCIAANITCEGEYIKTKTIKEWQGKLPDLSKIPCIFLIYK</sequence>
<dbReference type="CDD" id="cd11649">
    <property type="entry name" value="RsmI_like"/>
    <property type="match status" value="1"/>
</dbReference>
<dbReference type="GO" id="GO:0008168">
    <property type="term" value="F:methyltransferase activity"/>
    <property type="evidence" value="ECO:0007669"/>
    <property type="project" value="UniProtKB-KW"/>
</dbReference>
<dbReference type="Gene3D" id="3.30.950.10">
    <property type="entry name" value="Methyltransferase, Cobalt-precorrin-4 Transmethylase, Domain 2"/>
    <property type="match status" value="1"/>
</dbReference>
<accession>A0A0P0LHJ6</accession>
<dbReference type="PIRSF" id="PIRSF005917">
    <property type="entry name" value="MTase_YraL"/>
    <property type="match status" value="1"/>
</dbReference>
<dbReference type="GO" id="GO:0032259">
    <property type="term" value="P:methylation"/>
    <property type="evidence" value="ECO:0007669"/>
    <property type="project" value="UniProtKB-KW"/>
</dbReference>
<dbReference type="AlphaFoldDB" id="A0A0P0LHJ6"/>
<organism evidence="1 2">
    <name type="scientific">Phocaeicola vulgatus</name>
    <name type="common">Bacteroides vulgatus</name>
    <dbReference type="NCBI Taxonomy" id="821"/>
    <lineage>
        <taxon>Bacteria</taxon>
        <taxon>Pseudomonadati</taxon>
        <taxon>Bacteroidota</taxon>
        <taxon>Bacteroidia</taxon>
        <taxon>Bacteroidales</taxon>
        <taxon>Bacteroidaceae</taxon>
        <taxon>Phocaeicola</taxon>
    </lineage>
</organism>
<dbReference type="InterPro" id="IPR014777">
    <property type="entry name" value="4pyrrole_Mease_sub1"/>
</dbReference>
<dbReference type="InterPro" id="IPR014776">
    <property type="entry name" value="4pyrrole_Mease_sub2"/>
</dbReference>
<dbReference type="InterPro" id="IPR035996">
    <property type="entry name" value="4pyrrol_Methylase_sf"/>
</dbReference>
<dbReference type="SUPFAM" id="SSF53790">
    <property type="entry name" value="Tetrapyrrole methylase"/>
    <property type="match status" value="1"/>
</dbReference>
<dbReference type="EMBL" id="CP013020">
    <property type="protein sequence ID" value="ALK83833.1"/>
    <property type="molecule type" value="Genomic_DNA"/>
</dbReference>
<protein>
    <submittedName>
        <fullName evidence="1">Ribosomal RNA small subunit methyltransferase I</fullName>
    </submittedName>
</protein>
<reference evidence="1 2" key="2">
    <citation type="journal article" date="2016" name="Genome Biol. Evol.">
        <title>Extensive mobilome-driven genome diversification in mouse gut-associated Bacteroides vulgatus mpk.</title>
        <authorList>
            <person name="Lange A."/>
            <person name="Beier S."/>
            <person name="Steimle A."/>
            <person name="Autenrieth I.B."/>
            <person name="Huson D.H."/>
            <person name="Frick J.S."/>
        </authorList>
    </citation>
    <scope>NUCLEOTIDE SEQUENCE [LARGE SCALE GENOMIC DNA]</scope>
    <source>
        <strain evidence="2">mpk</strain>
    </source>
</reference>
<evidence type="ECO:0000313" key="1">
    <source>
        <dbReference type="EMBL" id="ALK83833.1"/>
    </source>
</evidence>
<reference evidence="2" key="1">
    <citation type="submission" date="2015-10" db="EMBL/GenBank/DDBJ databases">
        <title>Extensive mobilome-driven genome diversification in gut-associated Bacteroides vulgatus mpk.</title>
        <authorList>
            <person name="Beier S."/>
            <person name="Lange A."/>
            <person name="Huson D.H."/>
            <person name="Frick J.-S."/>
            <person name="Autenrieth I.B."/>
        </authorList>
    </citation>
    <scope>NUCLEOTIDE SEQUENCE [LARGE SCALE GENOMIC DNA]</scope>
    <source>
        <strain evidence="2">mpk</strain>
    </source>
</reference>
<dbReference type="PANTHER" id="PTHR46111">
    <property type="entry name" value="RIBOSOMAL RNA SMALL SUBUNIT METHYLTRANSFERASE I"/>
    <property type="match status" value="1"/>
</dbReference>
<keyword evidence="1" id="KW-0489">Methyltransferase</keyword>